<keyword evidence="2" id="KW-1185">Reference proteome</keyword>
<gene>
    <name evidence="1" type="ORF">OIU84_003976</name>
</gene>
<reference evidence="1 2" key="1">
    <citation type="journal article" date="2023" name="Int. J. Mol. Sci.">
        <title>De Novo Assembly and Annotation of 11 Diverse Shrub Willow (Salix) Genomes Reveals Novel Gene Organization in Sex-Linked Regions.</title>
        <authorList>
            <person name="Hyden B."/>
            <person name="Feng K."/>
            <person name="Yates T.B."/>
            <person name="Jawdy S."/>
            <person name="Cereghino C."/>
            <person name="Smart L.B."/>
            <person name="Muchero W."/>
        </authorList>
    </citation>
    <scope>NUCLEOTIDE SEQUENCE [LARGE SCALE GENOMIC DNA]</scope>
    <source>
        <tissue evidence="1">Shoot tip</tissue>
    </source>
</reference>
<sequence length="97" mass="10972">MASEGVMLKGKTEETARTMAVIERSKSERFFERKVVALPERKRKGIKCLESPPVLPSPAAATVVVRTGCFYTRLLGERSEEELLLGNQMNTECFSWY</sequence>
<dbReference type="Proteomes" id="UP001162972">
    <property type="component" value="Chromosome 3"/>
</dbReference>
<comment type="caution">
    <text evidence="1">The sequence shown here is derived from an EMBL/GenBank/DDBJ whole genome shotgun (WGS) entry which is preliminary data.</text>
</comment>
<proteinExistence type="predicted"/>
<organism evidence="1 2">
    <name type="scientific">Salix udensis</name>
    <dbReference type="NCBI Taxonomy" id="889485"/>
    <lineage>
        <taxon>Eukaryota</taxon>
        <taxon>Viridiplantae</taxon>
        <taxon>Streptophyta</taxon>
        <taxon>Embryophyta</taxon>
        <taxon>Tracheophyta</taxon>
        <taxon>Spermatophyta</taxon>
        <taxon>Magnoliopsida</taxon>
        <taxon>eudicotyledons</taxon>
        <taxon>Gunneridae</taxon>
        <taxon>Pentapetalae</taxon>
        <taxon>rosids</taxon>
        <taxon>fabids</taxon>
        <taxon>Malpighiales</taxon>
        <taxon>Salicaceae</taxon>
        <taxon>Saliceae</taxon>
        <taxon>Salix</taxon>
    </lineage>
</organism>
<dbReference type="AlphaFoldDB" id="A0AAD6K256"/>
<accession>A0AAD6K256</accession>
<protein>
    <submittedName>
        <fullName evidence="1">Uncharacterized protein</fullName>
    </submittedName>
</protein>
<dbReference type="EMBL" id="JAPFFJ010000012">
    <property type="protein sequence ID" value="KAJ6415083.1"/>
    <property type="molecule type" value="Genomic_DNA"/>
</dbReference>
<evidence type="ECO:0000313" key="1">
    <source>
        <dbReference type="EMBL" id="KAJ6415083.1"/>
    </source>
</evidence>
<name>A0AAD6K256_9ROSI</name>
<evidence type="ECO:0000313" key="2">
    <source>
        <dbReference type="Proteomes" id="UP001162972"/>
    </source>
</evidence>